<protein>
    <recommendedName>
        <fullName evidence="3">YcxB-like C-terminal domain-containing protein</fullName>
    </recommendedName>
</protein>
<feature type="transmembrane region" description="Helical" evidence="2">
    <location>
        <begin position="79"/>
        <end position="98"/>
    </location>
</feature>
<accession>A0A917C5L0</accession>
<evidence type="ECO:0000313" key="5">
    <source>
        <dbReference type="Proteomes" id="UP000606044"/>
    </source>
</evidence>
<dbReference type="AlphaFoldDB" id="A0A917C5L0"/>
<dbReference type="Proteomes" id="UP000606044">
    <property type="component" value="Unassembled WGS sequence"/>
</dbReference>
<feature type="region of interest" description="Disordered" evidence="1">
    <location>
        <begin position="1"/>
        <end position="21"/>
    </location>
</feature>
<sequence>MPDTEAQMSPPPTSPAAETAPSRAVRFSLTPEDVVHAAQLHFITRMRAPRQIFNICLLGILVTAAAWAAITGLGAHPPLPLLVVIAIASPATGLFAAYGMHERAARKLYAQQKTLQRPFDVSWTDDELRTTSEDGNWRLRWSDFREVKANDKVILFFESDYMMRIIPRRHLTSAQQADLLACAGRTAA</sequence>
<evidence type="ECO:0000259" key="3">
    <source>
        <dbReference type="Pfam" id="PF14317"/>
    </source>
</evidence>
<evidence type="ECO:0000256" key="1">
    <source>
        <dbReference type="SAM" id="MobiDB-lite"/>
    </source>
</evidence>
<proteinExistence type="predicted"/>
<keyword evidence="2" id="KW-1133">Transmembrane helix</keyword>
<comment type="caution">
    <text evidence="4">The sequence shown here is derived from an EMBL/GenBank/DDBJ whole genome shotgun (WGS) entry which is preliminary data.</text>
</comment>
<dbReference type="InterPro" id="IPR025588">
    <property type="entry name" value="YcxB-like_C"/>
</dbReference>
<keyword evidence="2" id="KW-0812">Transmembrane</keyword>
<keyword evidence="2" id="KW-0472">Membrane</keyword>
<evidence type="ECO:0000313" key="4">
    <source>
        <dbReference type="EMBL" id="GGF71944.1"/>
    </source>
</evidence>
<reference evidence="4" key="2">
    <citation type="submission" date="2020-09" db="EMBL/GenBank/DDBJ databases">
        <authorList>
            <person name="Sun Q."/>
            <person name="Sedlacek I."/>
        </authorList>
    </citation>
    <scope>NUCLEOTIDE SEQUENCE</scope>
    <source>
        <strain evidence="4">CCM 7897</strain>
    </source>
</reference>
<reference evidence="4" key="1">
    <citation type="journal article" date="2014" name="Int. J. Syst. Evol. Microbiol.">
        <title>Complete genome sequence of Corynebacterium casei LMG S-19264T (=DSM 44701T), isolated from a smear-ripened cheese.</title>
        <authorList>
            <consortium name="US DOE Joint Genome Institute (JGI-PGF)"/>
            <person name="Walter F."/>
            <person name="Albersmeier A."/>
            <person name="Kalinowski J."/>
            <person name="Ruckert C."/>
        </authorList>
    </citation>
    <scope>NUCLEOTIDE SEQUENCE</scope>
    <source>
        <strain evidence="4">CCM 7897</strain>
    </source>
</reference>
<dbReference type="Pfam" id="PF14317">
    <property type="entry name" value="YcxB"/>
    <property type="match status" value="1"/>
</dbReference>
<organism evidence="4 5">
    <name type="scientific">Azorhizobium oxalatiphilum</name>
    <dbReference type="NCBI Taxonomy" id="980631"/>
    <lineage>
        <taxon>Bacteria</taxon>
        <taxon>Pseudomonadati</taxon>
        <taxon>Pseudomonadota</taxon>
        <taxon>Alphaproteobacteria</taxon>
        <taxon>Hyphomicrobiales</taxon>
        <taxon>Xanthobacteraceae</taxon>
        <taxon>Azorhizobium</taxon>
    </lineage>
</organism>
<feature type="transmembrane region" description="Helical" evidence="2">
    <location>
        <begin position="52"/>
        <end position="73"/>
    </location>
</feature>
<dbReference type="EMBL" id="BMCT01000005">
    <property type="protein sequence ID" value="GGF71944.1"/>
    <property type="molecule type" value="Genomic_DNA"/>
</dbReference>
<dbReference type="RefSeq" id="WP_188580842.1">
    <property type="nucleotide sequence ID" value="NZ_BMCT01000005.1"/>
</dbReference>
<name>A0A917C5L0_9HYPH</name>
<feature type="domain" description="YcxB-like C-terminal" evidence="3">
    <location>
        <begin position="123"/>
        <end position="180"/>
    </location>
</feature>
<gene>
    <name evidence="4" type="ORF">GCM10007301_34610</name>
</gene>
<evidence type="ECO:0000256" key="2">
    <source>
        <dbReference type="SAM" id="Phobius"/>
    </source>
</evidence>
<keyword evidence="5" id="KW-1185">Reference proteome</keyword>